<reference evidence="2 3" key="1">
    <citation type="submission" date="2016-11" db="EMBL/GenBank/DDBJ databases">
        <title>Mixed transmission modes and dynamic genome evolution in an obligate animal-bacterial symbiosis.</title>
        <authorList>
            <person name="Russell S.L."/>
            <person name="Corbett-Detig R.B."/>
            <person name="Cavanaugh C.M."/>
        </authorList>
    </citation>
    <scope>NUCLEOTIDE SEQUENCE [LARGE SCALE GENOMIC DNA]</scope>
    <source>
        <strain evidence="2">Sveles-Q1</strain>
    </source>
</reference>
<gene>
    <name evidence="2" type="ORF">BOW53_05705</name>
</gene>
<dbReference type="Proteomes" id="UP000191110">
    <property type="component" value="Unassembled WGS sequence"/>
</dbReference>
<dbReference type="CDD" id="cd18773">
    <property type="entry name" value="PDC1_HK_sensor"/>
    <property type="match status" value="1"/>
</dbReference>
<dbReference type="EMBL" id="MPRL01000015">
    <property type="protein sequence ID" value="OOZ41017.1"/>
    <property type="molecule type" value="Genomic_DNA"/>
</dbReference>
<evidence type="ECO:0000313" key="3">
    <source>
        <dbReference type="Proteomes" id="UP000191110"/>
    </source>
</evidence>
<dbReference type="Gene3D" id="3.30.450.20">
    <property type="entry name" value="PAS domain"/>
    <property type="match status" value="1"/>
</dbReference>
<evidence type="ECO:0008006" key="4">
    <source>
        <dbReference type="Google" id="ProtNLM"/>
    </source>
</evidence>
<dbReference type="AlphaFoldDB" id="A0A1T2L7D7"/>
<proteinExistence type="predicted"/>
<keyword evidence="1" id="KW-0812">Transmembrane</keyword>
<evidence type="ECO:0000256" key="1">
    <source>
        <dbReference type="SAM" id="Phobius"/>
    </source>
</evidence>
<sequence length="355" mass="40971">MIFLAAVSYYKWLDIKKETQIETTYLHKLLEQSSQDQFLQKAAMLRIFGDRLVDIGVFDNREKAQHLMDELLSENPVFVAYGLANPQGELILTSSNLSQKQLPNLLQFEKSAESFRAALNSRGVTLGRTYLFKPLNEWIIPLRYAVRDQAGEVVAVMTTGISLDGENNPWKIDGLPESVYINIIKDANAAGEYYPQFIHPLIMYGRDKEQTYDDPASQELVEHVVEHIEAAAGVDLDAFTQSGKAVYFNLKMPGVGQVYGTQGYNSDLKLFTAVRRSLLSMRDEFVAVFIWYFIVFTLFNVMLVVFRYINNLQREAKQQLEFQANHDQLTELPNRYYLKKKFPEWRKRWGNAYAR</sequence>
<accession>A0A1T2L7D7</accession>
<keyword evidence="1" id="KW-0472">Membrane</keyword>
<comment type="caution">
    <text evidence="2">The sequence shown here is derived from an EMBL/GenBank/DDBJ whole genome shotgun (WGS) entry which is preliminary data.</text>
</comment>
<name>A0A1T2L7D7_9GAMM</name>
<evidence type="ECO:0000313" key="2">
    <source>
        <dbReference type="EMBL" id="OOZ41017.1"/>
    </source>
</evidence>
<feature type="transmembrane region" description="Helical" evidence="1">
    <location>
        <begin position="285"/>
        <end position="309"/>
    </location>
</feature>
<keyword evidence="3" id="KW-1185">Reference proteome</keyword>
<protein>
    <recommendedName>
        <fullName evidence="4">CHASE domain-containing protein</fullName>
    </recommendedName>
</protein>
<keyword evidence="1" id="KW-1133">Transmembrane helix</keyword>
<organism evidence="2 3">
    <name type="scientific">Solemya pervernicosa gill symbiont</name>
    <dbReference type="NCBI Taxonomy" id="642797"/>
    <lineage>
        <taxon>Bacteria</taxon>
        <taxon>Pseudomonadati</taxon>
        <taxon>Pseudomonadota</taxon>
        <taxon>Gammaproteobacteria</taxon>
        <taxon>sulfur-oxidizing symbionts</taxon>
    </lineage>
</organism>